<name>A0AAV4B7X0_9GAST</name>
<organism evidence="2 3">
    <name type="scientific">Plakobranchus ocellatus</name>
    <dbReference type="NCBI Taxonomy" id="259542"/>
    <lineage>
        <taxon>Eukaryota</taxon>
        <taxon>Metazoa</taxon>
        <taxon>Spiralia</taxon>
        <taxon>Lophotrochozoa</taxon>
        <taxon>Mollusca</taxon>
        <taxon>Gastropoda</taxon>
        <taxon>Heterobranchia</taxon>
        <taxon>Euthyneura</taxon>
        <taxon>Panpulmonata</taxon>
        <taxon>Sacoglossa</taxon>
        <taxon>Placobranchoidea</taxon>
        <taxon>Plakobranchidae</taxon>
        <taxon>Plakobranchus</taxon>
    </lineage>
</organism>
<dbReference type="PANTHER" id="PTHR16222:SF40">
    <property type="entry name" value="ADP-RIBOSYLGLYCOHYDROLASE"/>
    <property type="match status" value="1"/>
</dbReference>
<evidence type="ECO:0000256" key="1">
    <source>
        <dbReference type="PIRSR" id="PIRSR605502-1"/>
    </source>
</evidence>
<dbReference type="Pfam" id="PF03747">
    <property type="entry name" value="ADP_ribosyl_GH"/>
    <property type="match status" value="1"/>
</dbReference>
<dbReference type="InterPro" id="IPR036705">
    <property type="entry name" value="Ribosyl_crysJ1_sf"/>
</dbReference>
<dbReference type="AlphaFoldDB" id="A0AAV4B7X0"/>
<dbReference type="SUPFAM" id="SSF101478">
    <property type="entry name" value="ADP-ribosylglycohydrolase"/>
    <property type="match status" value="1"/>
</dbReference>
<dbReference type="Proteomes" id="UP000735302">
    <property type="component" value="Unassembled WGS sequence"/>
</dbReference>
<evidence type="ECO:0000313" key="3">
    <source>
        <dbReference type="Proteomes" id="UP000735302"/>
    </source>
</evidence>
<evidence type="ECO:0000313" key="2">
    <source>
        <dbReference type="EMBL" id="GFO15635.1"/>
    </source>
</evidence>
<sequence length="362" mass="40917">MAELLKDHRGKIKNTQKCSRRFSPYTIAQREASCVYDKLLGTIYGHIVGDAIGHLTETLSKEQAHRVYGSVSKELELAHKKLLDDAIRRKWEVSDWTEESDMMLIIIESLLYTRGKIVEIDLAKRFMDWHERGFTELNDVNGQGLDTYTKSVITHPQFSEAPKHAAEICWRKAASKSGASNCAVARSSVLGLHLYHTHAKVIQNTVETCAITHPDPRCMASCVAVTTAISIMMQQKHLKKNGQLDLEEVISESYRYATQCLLDRPIEEFKSLKRHMQASNLKDLKLGDVSNMSFTFKAVGAGFWALKQKDFRSAIQDIVMEVSLNLKSIFPFRSSLLSNLSNTFSVCEKPEYNLQTLLSIIG</sequence>
<keyword evidence="1" id="KW-0479">Metal-binding</keyword>
<dbReference type="Gene3D" id="1.10.4080.10">
    <property type="entry name" value="ADP-ribosylation/Crystallin J1"/>
    <property type="match status" value="1"/>
</dbReference>
<keyword evidence="1" id="KW-0460">Magnesium</keyword>
<accession>A0AAV4B7X0</accession>
<comment type="cofactor">
    <cofactor evidence="1">
        <name>Mg(2+)</name>
        <dbReference type="ChEBI" id="CHEBI:18420"/>
    </cofactor>
    <text evidence="1">Binds 2 magnesium ions per subunit.</text>
</comment>
<dbReference type="InterPro" id="IPR005502">
    <property type="entry name" value="Ribosyl_crysJ1"/>
</dbReference>
<dbReference type="PANTHER" id="PTHR16222">
    <property type="entry name" value="ADP-RIBOSYLGLYCOHYDROLASE"/>
    <property type="match status" value="1"/>
</dbReference>
<dbReference type="EMBL" id="BLXT01004610">
    <property type="protein sequence ID" value="GFO15635.1"/>
    <property type="molecule type" value="Genomic_DNA"/>
</dbReference>
<reference evidence="2 3" key="1">
    <citation type="journal article" date="2021" name="Elife">
        <title>Chloroplast acquisition without the gene transfer in kleptoplastic sea slugs, Plakobranchus ocellatus.</title>
        <authorList>
            <person name="Maeda T."/>
            <person name="Takahashi S."/>
            <person name="Yoshida T."/>
            <person name="Shimamura S."/>
            <person name="Takaki Y."/>
            <person name="Nagai Y."/>
            <person name="Toyoda A."/>
            <person name="Suzuki Y."/>
            <person name="Arimoto A."/>
            <person name="Ishii H."/>
            <person name="Satoh N."/>
            <person name="Nishiyama T."/>
            <person name="Hasebe M."/>
            <person name="Maruyama T."/>
            <person name="Minagawa J."/>
            <person name="Obokata J."/>
            <person name="Shigenobu S."/>
        </authorList>
    </citation>
    <scope>NUCLEOTIDE SEQUENCE [LARGE SCALE GENOMIC DNA]</scope>
</reference>
<keyword evidence="3" id="KW-1185">Reference proteome</keyword>
<dbReference type="InterPro" id="IPR050792">
    <property type="entry name" value="ADP-ribosylglycohydrolase"/>
</dbReference>
<comment type="caution">
    <text evidence="2">The sequence shown here is derived from an EMBL/GenBank/DDBJ whole genome shotgun (WGS) entry which is preliminary data.</text>
</comment>
<protein>
    <submittedName>
        <fullName evidence="2">Adpribosylglycohydrolase superfamily protein</fullName>
    </submittedName>
</protein>
<feature type="binding site" evidence="1">
    <location>
        <position position="94"/>
    </location>
    <ligand>
        <name>Mg(2+)</name>
        <dbReference type="ChEBI" id="CHEBI:18420"/>
        <label>1</label>
    </ligand>
</feature>
<gene>
    <name evidence="2" type="ORF">PoB_004214000</name>
</gene>
<dbReference type="GO" id="GO:0046872">
    <property type="term" value="F:metal ion binding"/>
    <property type="evidence" value="ECO:0007669"/>
    <property type="project" value="UniProtKB-KW"/>
</dbReference>
<feature type="binding site" evidence="1">
    <location>
        <position position="95"/>
    </location>
    <ligand>
        <name>Mg(2+)</name>
        <dbReference type="ChEBI" id="CHEBI:18420"/>
        <label>1</label>
    </ligand>
</feature>
<proteinExistence type="predicted"/>